<dbReference type="Proteomes" id="UP001153076">
    <property type="component" value="Unassembled WGS sequence"/>
</dbReference>
<protein>
    <submittedName>
        <fullName evidence="2">Uncharacterized protein</fullName>
    </submittedName>
</protein>
<comment type="caution">
    <text evidence="2">The sequence shown here is derived from an EMBL/GenBank/DDBJ whole genome shotgun (WGS) entry which is preliminary data.</text>
</comment>
<proteinExistence type="predicted"/>
<dbReference type="AlphaFoldDB" id="A0A9Q1GNZ0"/>
<feature type="region of interest" description="Disordered" evidence="1">
    <location>
        <begin position="161"/>
        <end position="188"/>
    </location>
</feature>
<keyword evidence="3" id="KW-1185">Reference proteome</keyword>
<evidence type="ECO:0000313" key="3">
    <source>
        <dbReference type="Proteomes" id="UP001153076"/>
    </source>
</evidence>
<evidence type="ECO:0000313" key="2">
    <source>
        <dbReference type="EMBL" id="KAJ8422018.1"/>
    </source>
</evidence>
<name>A0A9Q1GNZ0_9CARY</name>
<reference evidence="2" key="1">
    <citation type="submission" date="2022-04" db="EMBL/GenBank/DDBJ databases">
        <title>Carnegiea gigantea Genome sequencing and assembly v2.</title>
        <authorList>
            <person name="Copetti D."/>
            <person name="Sanderson M.J."/>
            <person name="Burquez A."/>
            <person name="Wojciechowski M.F."/>
        </authorList>
    </citation>
    <scope>NUCLEOTIDE SEQUENCE</scope>
    <source>
        <strain evidence="2">SGP5-SGP5p</strain>
        <tissue evidence="2">Aerial part</tissue>
    </source>
</reference>
<gene>
    <name evidence="2" type="ORF">Cgig2_007568</name>
</gene>
<organism evidence="2 3">
    <name type="scientific">Carnegiea gigantea</name>
    <dbReference type="NCBI Taxonomy" id="171969"/>
    <lineage>
        <taxon>Eukaryota</taxon>
        <taxon>Viridiplantae</taxon>
        <taxon>Streptophyta</taxon>
        <taxon>Embryophyta</taxon>
        <taxon>Tracheophyta</taxon>
        <taxon>Spermatophyta</taxon>
        <taxon>Magnoliopsida</taxon>
        <taxon>eudicotyledons</taxon>
        <taxon>Gunneridae</taxon>
        <taxon>Pentapetalae</taxon>
        <taxon>Caryophyllales</taxon>
        <taxon>Cactineae</taxon>
        <taxon>Cactaceae</taxon>
        <taxon>Cactoideae</taxon>
        <taxon>Echinocereeae</taxon>
        <taxon>Carnegiea</taxon>
    </lineage>
</organism>
<sequence length="188" mass="21055">MKRISTRNPAEVTDCEDVEMLELESGSPNVPETVPLNPLMVGTGRVASYRDTLQRNNPNLEFETRENPIWDADGFDAASEDDEPPEEDDPTCLTILLTTAEKQMLCESWRNAALANMDLNIEVEPITESEETQGDKEDYMPQLEGTILDSGINEDNMEKERLGTDTPSALGEENVPRPVHANHEIPWL</sequence>
<evidence type="ECO:0000256" key="1">
    <source>
        <dbReference type="SAM" id="MobiDB-lite"/>
    </source>
</evidence>
<accession>A0A9Q1GNZ0</accession>
<dbReference type="EMBL" id="JAKOGI010002430">
    <property type="protein sequence ID" value="KAJ8422018.1"/>
    <property type="molecule type" value="Genomic_DNA"/>
</dbReference>